<dbReference type="NCBIfam" id="NF011628">
    <property type="entry name" value="PRK15054.1"/>
    <property type="match status" value="1"/>
</dbReference>
<dbReference type="GO" id="GO:0051131">
    <property type="term" value="P:chaperone-mediated protein complex assembly"/>
    <property type="evidence" value="ECO:0007669"/>
    <property type="project" value="InterPro"/>
</dbReference>
<evidence type="ECO:0000313" key="3">
    <source>
        <dbReference type="Proteomes" id="UP000254938"/>
    </source>
</evidence>
<evidence type="ECO:0000256" key="1">
    <source>
        <dbReference type="ARBA" id="ARBA00023063"/>
    </source>
</evidence>
<dbReference type="GO" id="GO:0051082">
    <property type="term" value="F:unfolded protein binding"/>
    <property type="evidence" value="ECO:0007669"/>
    <property type="project" value="InterPro"/>
</dbReference>
<dbReference type="InterPro" id="IPR020945">
    <property type="entry name" value="DMSO/NO3_reduct_chaperone"/>
</dbReference>
<proteinExistence type="predicted"/>
<gene>
    <name evidence="2" type="primary">narJ_1</name>
    <name evidence="2" type="ORF">NCTC9140_04721</name>
</gene>
<dbReference type="Pfam" id="PF02613">
    <property type="entry name" value="Nitrate_red_del"/>
    <property type="match status" value="1"/>
</dbReference>
<dbReference type="SUPFAM" id="SSF89155">
    <property type="entry name" value="TorD-like"/>
    <property type="match status" value="1"/>
</dbReference>
<dbReference type="Gene3D" id="1.10.3480.10">
    <property type="entry name" value="TorD-like"/>
    <property type="match status" value="1"/>
</dbReference>
<keyword evidence="1" id="KW-0534">Nitrate assimilation</keyword>
<protein>
    <submittedName>
        <fullName evidence="2">Respiratory nitrate reductase subunit delta</fullName>
    </submittedName>
</protein>
<dbReference type="PANTHER" id="PTHR43680">
    <property type="entry name" value="NITRATE REDUCTASE MOLYBDENUM COFACTOR ASSEMBLY CHAPERONE"/>
    <property type="match status" value="1"/>
</dbReference>
<dbReference type="PANTHER" id="PTHR43680:SF4">
    <property type="entry name" value="NITRATE REDUCTASE MOLYBDENUM COFACTOR ASSEMBLY CHAPERONE NARW-RELATED"/>
    <property type="match status" value="1"/>
</dbReference>
<dbReference type="GO" id="GO:0016530">
    <property type="term" value="F:metallochaperone activity"/>
    <property type="evidence" value="ECO:0007669"/>
    <property type="project" value="TreeGrafter"/>
</dbReference>
<sequence length="236" mass="26287">MGRASDADPESDRSAAGVPDELLWENRDDALALVRADVPSLTPFVGELLTAPLLDRQAEWCEVFERGRATSLLLFEHVHAESRDRGQAMVDLMNQYQQAGLQIDCRELPDHLPLYLEYLSILPPAEAREGLQNIAPILALIGGRLKQRACPYYQLFDALLALAKSPLTSDSVTKQVAGEKRDDTRQALDAVWEEEQVKFIEDNATACDSSSMQAYQRRFSQDVAPQYVDIRAGGPK</sequence>
<dbReference type="Proteomes" id="UP000254938">
    <property type="component" value="Unassembled WGS sequence"/>
</dbReference>
<dbReference type="EMBL" id="UGKQ01000007">
    <property type="protein sequence ID" value="STS82968.1"/>
    <property type="molecule type" value="Genomic_DNA"/>
</dbReference>
<dbReference type="InterPro" id="IPR036411">
    <property type="entry name" value="TorD-like_sf"/>
</dbReference>
<dbReference type="AlphaFoldDB" id="A0A377TWS9"/>
<dbReference type="GO" id="GO:0042128">
    <property type="term" value="P:nitrate assimilation"/>
    <property type="evidence" value="ECO:0007669"/>
    <property type="project" value="UniProtKB-KW"/>
</dbReference>
<dbReference type="NCBIfam" id="TIGR00684">
    <property type="entry name" value="narJ"/>
    <property type="match status" value="1"/>
</dbReference>
<evidence type="ECO:0000313" key="2">
    <source>
        <dbReference type="EMBL" id="STS82968.1"/>
    </source>
</evidence>
<organism evidence="2 3">
    <name type="scientific">Klebsiella pneumoniae</name>
    <dbReference type="NCBI Taxonomy" id="573"/>
    <lineage>
        <taxon>Bacteria</taxon>
        <taxon>Pseudomonadati</taxon>
        <taxon>Pseudomonadota</taxon>
        <taxon>Gammaproteobacteria</taxon>
        <taxon>Enterobacterales</taxon>
        <taxon>Enterobacteriaceae</taxon>
        <taxon>Klebsiella/Raoultella group</taxon>
        <taxon>Klebsiella</taxon>
        <taxon>Klebsiella pneumoniae complex</taxon>
    </lineage>
</organism>
<accession>A0A377TWS9</accession>
<reference evidence="2 3" key="1">
    <citation type="submission" date="2018-06" db="EMBL/GenBank/DDBJ databases">
        <authorList>
            <consortium name="Pathogen Informatics"/>
            <person name="Doyle S."/>
        </authorList>
    </citation>
    <scope>NUCLEOTIDE SEQUENCE [LARGE SCALE GENOMIC DNA]</scope>
    <source>
        <strain evidence="2 3">NCTC9140</strain>
    </source>
</reference>
<name>A0A377TWS9_KLEPN</name>
<dbReference type="InterPro" id="IPR003765">
    <property type="entry name" value="NO3_reductase_chaperone_NarJ"/>
</dbReference>